<evidence type="ECO:0000256" key="1">
    <source>
        <dbReference type="SAM" id="Phobius"/>
    </source>
</evidence>
<dbReference type="AlphaFoldDB" id="A0A376D1T8"/>
<feature type="transmembrane region" description="Helical" evidence="1">
    <location>
        <begin position="80"/>
        <end position="98"/>
    </location>
</feature>
<feature type="transmembrane region" description="Helical" evidence="1">
    <location>
        <begin position="118"/>
        <end position="146"/>
    </location>
</feature>
<name>A0A376D1T8_9CORY</name>
<dbReference type="RefSeq" id="WP_115023042.1">
    <property type="nucleotide sequence ID" value="NZ_CP069533.1"/>
</dbReference>
<dbReference type="EMBL" id="UFXP01000001">
    <property type="protein sequence ID" value="STC79897.1"/>
    <property type="molecule type" value="Genomic_DNA"/>
</dbReference>
<keyword evidence="1" id="KW-1133">Transmembrane helix</keyword>
<protein>
    <submittedName>
        <fullName evidence="2">Uncharacterized protein</fullName>
    </submittedName>
</protein>
<proteinExistence type="predicted"/>
<keyword evidence="1" id="KW-0812">Transmembrane</keyword>
<gene>
    <name evidence="2" type="ORF">NCTC10289_01973</name>
</gene>
<keyword evidence="1" id="KW-0472">Membrane</keyword>
<organism evidence="2 3">
    <name type="scientific">Corynebacterium minutissimum</name>
    <dbReference type="NCBI Taxonomy" id="38301"/>
    <lineage>
        <taxon>Bacteria</taxon>
        <taxon>Bacillati</taxon>
        <taxon>Actinomycetota</taxon>
        <taxon>Actinomycetes</taxon>
        <taxon>Mycobacteriales</taxon>
        <taxon>Corynebacteriaceae</taxon>
        <taxon>Corynebacterium</taxon>
    </lineage>
</organism>
<feature type="transmembrane region" description="Helical" evidence="1">
    <location>
        <begin position="37"/>
        <end position="59"/>
    </location>
</feature>
<reference evidence="2 3" key="1">
    <citation type="submission" date="2018-06" db="EMBL/GenBank/DDBJ databases">
        <authorList>
            <consortium name="Pathogen Informatics"/>
            <person name="Doyle S."/>
        </authorList>
    </citation>
    <scope>NUCLEOTIDE SEQUENCE [LARGE SCALE GENOMIC DNA]</scope>
    <source>
        <strain evidence="2 3">NCTC10289</strain>
    </source>
</reference>
<sequence length="170" mass="17973">MKYRNVHISSVAALVMSLVGAAFFAVGRVIFGVGGWLALFSIPAGGIMAVALLGLWFIPVRIVKEDAGSGTYKALGWPESWAFIVVTVFLFLAGFFMVDGGDTDESGKSAFSQIVGRWALDLSVILFWPCVLGVIVSYIVGVVVAVKGRKAVAQNPTQSSSPENLGQDGT</sequence>
<accession>A0A376D1T8</accession>
<evidence type="ECO:0000313" key="3">
    <source>
        <dbReference type="Proteomes" id="UP000254287"/>
    </source>
</evidence>
<feature type="transmembrane region" description="Helical" evidence="1">
    <location>
        <begin position="12"/>
        <end position="31"/>
    </location>
</feature>
<evidence type="ECO:0000313" key="2">
    <source>
        <dbReference type="EMBL" id="STC79897.1"/>
    </source>
</evidence>
<dbReference type="Proteomes" id="UP000254287">
    <property type="component" value="Unassembled WGS sequence"/>
</dbReference>